<dbReference type="AlphaFoldDB" id="A0A512AME9"/>
<keyword evidence="3" id="KW-1185">Reference proteome</keyword>
<evidence type="ECO:0000256" key="1">
    <source>
        <dbReference type="SAM" id="SignalP"/>
    </source>
</evidence>
<proteinExistence type="predicted"/>
<feature type="signal peptide" evidence="1">
    <location>
        <begin position="1"/>
        <end position="24"/>
    </location>
</feature>
<dbReference type="EMBL" id="BJYR01000018">
    <property type="protein sequence ID" value="GEO00878.1"/>
    <property type="molecule type" value="Genomic_DNA"/>
</dbReference>
<comment type="caution">
    <text evidence="2">The sequence shown here is derived from an EMBL/GenBank/DDBJ whole genome shotgun (WGS) entry which is preliminary data.</text>
</comment>
<dbReference type="InterPro" id="IPR030972">
    <property type="entry name" value="UrcA_uranyl"/>
</dbReference>
<dbReference type="OrthoDB" id="7596673at2"/>
<name>A0A512AME9_9SPHN</name>
<feature type="chain" id="PRO_5021862220" description="UrcA family protein" evidence="1">
    <location>
        <begin position="25"/>
        <end position="107"/>
    </location>
</feature>
<evidence type="ECO:0000313" key="2">
    <source>
        <dbReference type="EMBL" id="GEO00878.1"/>
    </source>
</evidence>
<organism evidence="2 3">
    <name type="scientific">Novosphingobium sediminis</name>
    <dbReference type="NCBI Taxonomy" id="707214"/>
    <lineage>
        <taxon>Bacteria</taxon>
        <taxon>Pseudomonadati</taxon>
        <taxon>Pseudomonadota</taxon>
        <taxon>Alphaproteobacteria</taxon>
        <taxon>Sphingomonadales</taxon>
        <taxon>Sphingomonadaceae</taxon>
        <taxon>Novosphingobium</taxon>
    </lineage>
</organism>
<gene>
    <name evidence="2" type="ORF">NSE01_27100</name>
</gene>
<accession>A0A512AME9</accession>
<evidence type="ECO:0008006" key="4">
    <source>
        <dbReference type="Google" id="ProtNLM"/>
    </source>
</evidence>
<dbReference type="NCBIfam" id="TIGR04433">
    <property type="entry name" value="UrcA_uranyl"/>
    <property type="match status" value="1"/>
</dbReference>
<evidence type="ECO:0000313" key="3">
    <source>
        <dbReference type="Proteomes" id="UP000321464"/>
    </source>
</evidence>
<dbReference type="RefSeq" id="WP_147160212.1">
    <property type="nucleotide sequence ID" value="NZ_BJYR01000018.1"/>
</dbReference>
<reference evidence="2 3" key="1">
    <citation type="submission" date="2019-07" db="EMBL/GenBank/DDBJ databases">
        <title>Whole genome shotgun sequence of Novosphingobium sediminis NBRC 106119.</title>
        <authorList>
            <person name="Hosoyama A."/>
            <person name="Uohara A."/>
            <person name="Ohji S."/>
            <person name="Ichikawa N."/>
        </authorList>
    </citation>
    <scope>NUCLEOTIDE SEQUENCE [LARGE SCALE GENOMIC DNA]</scope>
    <source>
        <strain evidence="2 3">NBRC 106119</strain>
    </source>
</reference>
<protein>
    <recommendedName>
        <fullName evidence="4">UrcA family protein</fullName>
    </recommendedName>
</protein>
<keyword evidence="1" id="KW-0732">Signal</keyword>
<dbReference type="Proteomes" id="UP000321464">
    <property type="component" value="Unassembled WGS sequence"/>
</dbReference>
<sequence>MSQRSFLTAAFILASALAPSLAAAATASDGMEQSVAVVRTSDLNLASPEGQSTLNARITGAVNRVCGTATGAISIEERHAITVCRAKTRNTALAVARIREGQMLAQS</sequence>